<gene>
    <name evidence="2" type="ORF">T4B_10705</name>
    <name evidence="1" type="ORF">T4B_8502</name>
</gene>
<dbReference type="AlphaFoldDB" id="A0A0V1GYA7"/>
<dbReference type="EMBL" id="JYDS01000263">
    <property type="protein sequence ID" value="KRZ19848.1"/>
    <property type="molecule type" value="Genomic_DNA"/>
</dbReference>
<feature type="non-terminal residue" evidence="1">
    <location>
        <position position="58"/>
    </location>
</feature>
<keyword evidence="3" id="KW-1185">Reference proteome</keyword>
<feature type="non-terminal residue" evidence="1">
    <location>
        <position position="1"/>
    </location>
</feature>
<dbReference type="Proteomes" id="UP000054805">
    <property type="component" value="Unassembled WGS sequence"/>
</dbReference>
<organism evidence="1 3">
    <name type="scientific">Trichinella pseudospiralis</name>
    <name type="common">Parasitic roundworm</name>
    <dbReference type="NCBI Taxonomy" id="6337"/>
    <lineage>
        <taxon>Eukaryota</taxon>
        <taxon>Metazoa</taxon>
        <taxon>Ecdysozoa</taxon>
        <taxon>Nematoda</taxon>
        <taxon>Enoplea</taxon>
        <taxon>Dorylaimia</taxon>
        <taxon>Trichinellida</taxon>
        <taxon>Trichinellidae</taxon>
        <taxon>Trichinella</taxon>
    </lineage>
</organism>
<evidence type="ECO:0000313" key="2">
    <source>
        <dbReference type="EMBL" id="KRZ19848.1"/>
    </source>
</evidence>
<sequence>LNWRINAALESFRKKYSVSKHTMVAVFVDKSLESVLRDVGAHSGVFTNSFAVRQCRQL</sequence>
<proteinExistence type="predicted"/>
<evidence type="ECO:0000313" key="1">
    <source>
        <dbReference type="EMBL" id="KRZ02756.1"/>
    </source>
</evidence>
<name>A0A0V1GYA7_TRIPS</name>
<protein>
    <submittedName>
        <fullName evidence="1">Uncharacterized protein</fullName>
    </submittedName>
</protein>
<comment type="caution">
    <text evidence="1">The sequence shown here is derived from an EMBL/GenBank/DDBJ whole genome shotgun (WGS) entry which is preliminary data.</text>
</comment>
<accession>A0A0V1GYA7</accession>
<dbReference type="EMBL" id="JYDS01000556">
    <property type="protein sequence ID" value="KRZ02756.1"/>
    <property type="molecule type" value="Genomic_DNA"/>
</dbReference>
<evidence type="ECO:0000313" key="3">
    <source>
        <dbReference type="Proteomes" id="UP000054805"/>
    </source>
</evidence>
<reference evidence="1 3" key="1">
    <citation type="submission" date="2015-01" db="EMBL/GenBank/DDBJ databases">
        <title>Evolution of Trichinella species and genotypes.</title>
        <authorList>
            <person name="Korhonen P.K."/>
            <person name="Edoardo P."/>
            <person name="Giuseppe L.R."/>
            <person name="Gasser R.B."/>
        </authorList>
    </citation>
    <scope>NUCLEOTIDE SEQUENCE [LARGE SCALE GENOMIC DNA]</scope>
    <source>
        <strain evidence="1">ISS588</strain>
    </source>
</reference>